<comment type="caution">
    <text evidence="1">The sequence shown here is derived from an EMBL/GenBank/DDBJ whole genome shotgun (WGS) entry which is preliminary data.</text>
</comment>
<proteinExistence type="predicted"/>
<gene>
    <name evidence="1" type="ORF">CLIB1423_43S00122</name>
</gene>
<dbReference type="Proteomes" id="UP000837801">
    <property type="component" value="Unassembled WGS sequence"/>
</dbReference>
<organism evidence="1 2">
    <name type="scientific">[Candida] railenensis</name>
    <dbReference type="NCBI Taxonomy" id="45579"/>
    <lineage>
        <taxon>Eukaryota</taxon>
        <taxon>Fungi</taxon>
        <taxon>Dikarya</taxon>
        <taxon>Ascomycota</taxon>
        <taxon>Saccharomycotina</taxon>
        <taxon>Pichiomycetes</taxon>
        <taxon>Debaryomycetaceae</taxon>
        <taxon>Kurtzmaniella</taxon>
    </lineage>
</organism>
<keyword evidence="2" id="KW-1185">Reference proteome</keyword>
<name>A0A9P0QWN0_9ASCO</name>
<dbReference type="AlphaFoldDB" id="A0A9P0QWN0"/>
<dbReference type="EMBL" id="CAKXYY010000043">
    <property type="protein sequence ID" value="CAH2356019.1"/>
    <property type="molecule type" value="Genomic_DNA"/>
</dbReference>
<accession>A0A9P0QWN0</accession>
<evidence type="ECO:0000313" key="1">
    <source>
        <dbReference type="EMBL" id="CAH2356019.1"/>
    </source>
</evidence>
<evidence type="ECO:0000313" key="2">
    <source>
        <dbReference type="Proteomes" id="UP000837801"/>
    </source>
</evidence>
<reference evidence="1" key="1">
    <citation type="submission" date="2022-03" db="EMBL/GenBank/DDBJ databases">
        <authorList>
            <person name="Legras J.-L."/>
            <person name="Devillers H."/>
            <person name="Grondin C."/>
        </authorList>
    </citation>
    <scope>NUCLEOTIDE SEQUENCE</scope>
    <source>
        <strain evidence="1">CLIB 1423</strain>
    </source>
</reference>
<sequence length="114" mass="13500">MKLLDIKRVILHKVRSRKKYSRSVNLSQKAILRNSSDLCRSCRDFHALHFNPPSKLCNCASIDHISYTNPRMFTKILHLKSAGNILHRLFQRPENTQQAMNRFRKKVNNFHLEK</sequence>
<protein>
    <submittedName>
        <fullName evidence="1">Uncharacterized protein</fullName>
    </submittedName>
</protein>